<organism evidence="2">
    <name type="scientific">Ananas comosus var. bracteatus</name>
    <name type="common">red pineapple</name>
    <dbReference type="NCBI Taxonomy" id="296719"/>
    <lineage>
        <taxon>Eukaryota</taxon>
        <taxon>Viridiplantae</taxon>
        <taxon>Streptophyta</taxon>
        <taxon>Embryophyta</taxon>
        <taxon>Tracheophyta</taxon>
        <taxon>Spermatophyta</taxon>
        <taxon>Magnoliopsida</taxon>
        <taxon>Liliopsida</taxon>
        <taxon>Poales</taxon>
        <taxon>Bromeliaceae</taxon>
        <taxon>Bromelioideae</taxon>
        <taxon>Ananas</taxon>
    </lineage>
</organism>
<reference evidence="2" key="1">
    <citation type="submission" date="2020-07" db="EMBL/GenBank/DDBJ databases">
        <authorList>
            <person name="Lin J."/>
        </authorList>
    </citation>
    <scope>NUCLEOTIDE SEQUENCE</scope>
</reference>
<evidence type="ECO:0000313" key="2">
    <source>
        <dbReference type="EMBL" id="CAD1818405.1"/>
    </source>
</evidence>
<protein>
    <recommendedName>
        <fullName evidence="3">Myb/SANT-like domain-containing protein</fullName>
    </recommendedName>
</protein>
<proteinExistence type="predicted"/>
<dbReference type="PANTHER" id="PTHR47584">
    <property type="match status" value="1"/>
</dbReference>
<feature type="compositionally biased region" description="Polar residues" evidence="1">
    <location>
        <begin position="304"/>
        <end position="322"/>
    </location>
</feature>
<gene>
    <name evidence="2" type="ORF">CB5_LOCUS1616</name>
</gene>
<accession>A0A6V7NII5</accession>
<feature type="region of interest" description="Disordered" evidence="1">
    <location>
        <begin position="146"/>
        <end position="170"/>
    </location>
</feature>
<evidence type="ECO:0008006" key="3">
    <source>
        <dbReference type="Google" id="ProtNLM"/>
    </source>
</evidence>
<dbReference type="EMBL" id="LR862139">
    <property type="protein sequence ID" value="CAD1818405.1"/>
    <property type="molecule type" value="Genomic_DNA"/>
</dbReference>
<dbReference type="PANTHER" id="PTHR47584:SF14">
    <property type="entry name" value="L10-INTERACTING MYB DOMAIN-CONTAINING PROTEIN-LIKE"/>
    <property type="match status" value="1"/>
</dbReference>
<dbReference type="AlphaFoldDB" id="A0A6V7NII5"/>
<feature type="region of interest" description="Disordered" evidence="1">
    <location>
        <begin position="301"/>
        <end position="372"/>
    </location>
</feature>
<sequence>MNHDTQVGTAFPPRVGTSCSNPCSHSGTDGILGNLLIAILFVLPSSTPPPFPVSFLFLFSPILRTHHFRRLPIFENLLLRRRGPLNLFATHPDLVRSESYGWSSPTLDLRKSCRRLIPILYRGHRRKPPCPLVSFVFAAAASSRSSTEGIEGNPRSRSEDLLSPPPHPKASFNPRGKPYAGCDLCPPVLAVLCALCAGCDLCPSNLSKNQTKNRLKVLKRLYLTYHTLANKSGSGWDYVNNISTAGDPSDWDAVVAEISAYAKCRDKPFSVYKDIEFLSSTTTATGRFGIQISLNFLPPRFEPGSSNSPMPENVHGNNISRSPSPPLVQPNVGGSASGSGHSPAGKRPRSPQASLPPKKQPSSSAGQREKSDITNEAIVEFVEIGKQKLAFVKHMYQQDSSNQANIPSIEECMERVYNLPGITDEQALAAGEALLNDKHRRLFMTMKDRLAIRWIERQVAVQDVLYKQNFLGF</sequence>
<evidence type="ECO:0000256" key="1">
    <source>
        <dbReference type="SAM" id="MobiDB-lite"/>
    </source>
</evidence>
<name>A0A6V7NII5_ANACO</name>
<dbReference type="InterPro" id="IPR045026">
    <property type="entry name" value="LIMYB"/>
</dbReference>